<dbReference type="InterPro" id="IPR014710">
    <property type="entry name" value="RmlC-like_jellyroll"/>
</dbReference>
<dbReference type="PANTHER" id="PTHR23011:SF28">
    <property type="entry name" value="CYCLIC NUCLEOTIDE-BINDING DOMAIN CONTAINING PROTEIN"/>
    <property type="match status" value="1"/>
</dbReference>
<organism evidence="4 5">
    <name type="scientific">Tetrahymena thermophila (strain SB210)</name>
    <dbReference type="NCBI Taxonomy" id="312017"/>
    <lineage>
        <taxon>Eukaryota</taxon>
        <taxon>Sar</taxon>
        <taxon>Alveolata</taxon>
        <taxon>Ciliophora</taxon>
        <taxon>Intramacronucleata</taxon>
        <taxon>Oligohymenophorea</taxon>
        <taxon>Hymenostomatida</taxon>
        <taxon>Tetrahymenina</taxon>
        <taxon>Tetrahymenidae</taxon>
        <taxon>Tetrahymena</taxon>
    </lineage>
</organism>
<dbReference type="SUPFAM" id="SSF51206">
    <property type="entry name" value="cAMP-binding domain-like"/>
    <property type="match status" value="2"/>
</dbReference>
<feature type="compositionally biased region" description="Polar residues" evidence="2">
    <location>
        <begin position="291"/>
        <end position="304"/>
    </location>
</feature>
<dbReference type="Proteomes" id="UP000009168">
    <property type="component" value="Unassembled WGS sequence"/>
</dbReference>
<feature type="region of interest" description="Disordered" evidence="2">
    <location>
        <begin position="265"/>
        <end position="304"/>
    </location>
</feature>
<dbReference type="RefSeq" id="XP_001019811.2">
    <property type="nucleotide sequence ID" value="XM_001019811.2"/>
</dbReference>
<evidence type="ECO:0000313" key="5">
    <source>
        <dbReference type="Proteomes" id="UP000009168"/>
    </source>
</evidence>
<dbReference type="PANTHER" id="PTHR23011">
    <property type="entry name" value="CYCLIC NUCLEOTIDE-BINDING DOMAIN CONTAINING PROTEIN"/>
    <property type="match status" value="1"/>
</dbReference>
<feature type="coiled-coil region" evidence="1">
    <location>
        <begin position="341"/>
        <end position="368"/>
    </location>
</feature>
<dbReference type="InParanoid" id="I7M293"/>
<dbReference type="InterPro" id="IPR000595">
    <property type="entry name" value="cNMP-bd_dom"/>
</dbReference>
<dbReference type="AlphaFoldDB" id="I7M293"/>
<dbReference type="GeneID" id="7839941"/>
<feature type="domain" description="Cyclic nucleotide-binding" evidence="3">
    <location>
        <begin position="320"/>
        <end position="444"/>
    </location>
</feature>
<keyword evidence="5" id="KW-1185">Reference proteome</keyword>
<accession>I7M293</accession>
<name>I7M293_TETTS</name>
<reference evidence="5" key="1">
    <citation type="journal article" date="2006" name="PLoS Biol.">
        <title>Macronuclear genome sequence of the ciliate Tetrahymena thermophila, a model eukaryote.</title>
        <authorList>
            <person name="Eisen J.A."/>
            <person name="Coyne R.S."/>
            <person name="Wu M."/>
            <person name="Wu D."/>
            <person name="Thiagarajan M."/>
            <person name="Wortman J.R."/>
            <person name="Badger J.H."/>
            <person name="Ren Q."/>
            <person name="Amedeo P."/>
            <person name="Jones K.M."/>
            <person name="Tallon L.J."/>
            <person name="Delcher A.L."/>
            <person name="Salzberg S.L."/>
            <person name="Silva J.C."/>
            <person name="Haas B.J."/>
            <person name="Majoros W.H."/>
            <person name="Farzad M."/>
            <person name="Carlton J.M."/>
            <person name="Smith R.K. Jr."/>
            <person name="Garg J."/>
            <person name="Pearlman R.E."/>
            <person name="Karrer K.M."/>
            <person name="Sun L."/>
            <person name="Manning G."/>
            <person name="Elde N.C."/>
            <person name="Turkewitz A.P."/>
            <person name="Asai D.J."/>
            <person name="Wilkes D.E."/>
            <person name="Wang Y."/>
            <person name="Cai H."/>
            <person name="Collins K."/>
            <person name="Stewart B.A."/>
            <person name="Lee S.R."/>
            <person name="Wilamowska K."/>
            <person name="Weinberg Z."/>
            <person name="Ruzzo W.L."/>
            <person name="Wloga D."/>
            <person name="Gaertig J."/>
            <person name="Frankel J."/>
            <person name="Tsao C.-C."/>
            <person name="Gorovsky M.A."/>
            <person name="Keeling P.J."/>
            <person name="Waller R.F."/>
            <person name="Patron N.J."/>
            <person name="Cherry J.M."/>
            <person name="Stover N.A."/>
            <person name="Krieger C.J."/>
            <person name="del Toro C."/>
            <person name="Ryder H.F."/>
            <person name="Williamson S.C."/>
            <person name="Barbeau R.A."/>
            <person name="Hamilton E.P."/>
            <person name="Orias E."/>
        </authorList>
    </citation>
    <scope>NUCLEOTIDE SEQUENCE [LARGE SCALE GENOMIC DNA]</scope>
    <source>
        <strain evidence="5">SB210</strain>
    </source>
</reference>
<protein>
    <submittedName>
        <fullName evidence="4">Cyclic nucleotide-binding domain protein</fullName>
    </submittedName>
</protein>
<evidence type="ECO:0000313" key="4">
    <source>
        <dbReference type="EMBL" id="EAR99566.2"/>
    </source>
</evidence>
<dbReference type="CDD" id="cd00038">
    <property type="entry name" value="CAP_ED"/>
    <property type="match status" value="1"/>
</dbReference>
<dbReference type="KEGG" id="tet:TTHERM_00138290"/>
<dbReference type="EMBL" id="GG662639">
    <property type="protein sequence ID" value="EAR99566.2"/>
    <property type="molecule type" value="Genomic_DNA"/>
</dbReference>
<sequence>MQVKSIQRNTPIFFYGDKDEQIYYVLKGSVQLFIPKSEKEIWDEVDFNRRLKNASNDQKVLEEKDRFDIVINAIQKMKGSHIDLIKQNDKLKKKYFDENYQVSKIKKIQQVKAKQMFGEISYLLEKPRPYTAIASEECYCVIFEPKIYRRALGEYFSFINCKNIYLNNYFSSMRKETIFHLSISFNQETKLQLGDYLFREGDQGSRIYLLKQGKIEFQKRLASSSSVFHQKRKNLQKLKQKQTQQKKNQKSSFTMQSLTKLIQLDEQDDTQQQQNNQSFKRSNKKKKTFQIQEQEQPSSQDSLTEIHSNKKTYDQLNVSTFGTQDQMQSIKIASMVQFEEFDKNDTQKENLIKQNENLEQNDNADKQDDFKYKDVSLGIIQQGEFFGFEDILISSQNNYSQNVSQNRRTYSAKVISSDAIVFSIERSTFLKMLSQNENRFAKKI</sequence>
<feature type="domain" description="Cyclic nucleotide-binding" evidence="3">
    <location>
        <begin position="84"/>
        <end position="153"/>
    </location>
</feature>
<feature type="compositionally biased region" description="Low complexity" evidence="2">
    <location>
        <begin position="270"/>
        <end position="280"/>
    </location>
</feature>
<proteinExistence type="predicted"/>
<keyword evidence="1" id="KW-0175">Coiled coil</keyword>
<evidence type="ECO:0000256" key="2">
    <source>
        <dbReference type="SAM" id="MobiDB-lite"/>
    </source>
</evidence>
<dbReference type="PROSITE" id="PS50042">
    <property type="entry name" value="CNMP_BINDING_3"/>
    <property type="match status" value="3"/>
</dbReference>
<dbReference type="Gene3D" id="2.60.120.10">
    <property type="entry name" value="Jelly Rolls"/>
    <property type="match status" value="2"/>
</dbReference>
<feature type="domain" description="Cyclic nucleotide-binding" evidence="3">
    <location>
        <begin position="169"/>
        <end position="217"/>
    </location>
</feature>
<dbReference type="InterPro" id="IPR018490">
    <property type="entry name" value="cNMP-bd_dom_sf"/>
</dbReference>
<gene>
    <name evidence="4" type="ORF">TTHERM_00138290</name>
</gene>
<evidence type="ECO:0000259" key="3">
    <source>
        <dbReference type="PROSITE" id="PS50042"/>
    </source>
</evidence>
<evidence type="ECO:0000256" key="1">
    <source>
        <dbReference type="SAM" id="Coils"/>
    </source>
</evidence>